<dbReference type="EMBL" id="CP144460">
    <property type="protein sequence ID" value="XBS39146.1"/>
    <property type="molecule type" value="Genomic_DNA"/>
</dbReference>
<name>A0AAU7PBR4_9XANT</name>
<gene>
    <name evidence="2" type="ORF">VZ068_06450</name>
</gene>
<dbReference type="RefSeq" id="WP_349657189.1">
    <property type="nucleotide sequence ID" value="NZ_CP144460.1"/>
</dbReference>
<protein>
    <recommendedName>
        <fullName evidence="3">Lipoprotein</fullName>
    </recommendedName>
</protein>
<evidence type="ECO:0000256" key="1">
    <source>
        <dbReference type="SAM" id="MobiDB-lite"/>
    </source>
</evidence>
<proteinExistence type="predicted"/>
<sequence>MSQAIQTEQSMQHRHLNGLVVGTLFIVAAGCAQDSARSAPRPHATSAPAENAYPAVPLSSPKPWKRFMLEQGMGAICSTRLQRSASGRSALLPVDECIGPAPRPLAEVILSLPLSDLEVAPEARMEALKHAAYVASPGLGARADFTVATDAFWVRSFESREPSNTVYLVGGATCSDQALDCKDSGGVRAFRFEGKGRLVDVSGEVLPPAPTLSEEEIRRYQAYAEPVPVLDVSRLWQVPVLRWVIESDPDAPLADDPRYYNDWAYLHFGFLVWTGQRFELMDKVDRSRWPCRPVAEGKPACSDALDSRGDRFVAP</sequence>
<organism evidence="2">
    <name type="scientific">Xanthomonas sp. 10-10</name>
    <dbReference type="NCBI Taxonomy" id="3115848"/>
    <lineage>
        <taxon>Bacteria</taxon>
        <taxon>Pseudomonadati</taxon>
        <taxon>Pseudomonadota</taxon>
        <taxon>Gammaproteobacteria</taxon>
        <taxon>Lysobacterales</taxon>
        <taxon>Lysobacteraceae</taxon>
        <taxon>Xanthomonas</taxon>
    </lineage>
</organism>
<evidence type="ECO:0000313" key="2">
    <source>
        <dbReference type="EMBL" id="XBS39146.1"/>
    </source>
</evidence>
<evidence type="ECO:0008006" key="3">
    <source>
        <dbReference type="Google" id="ProtNLM"/>
    </source>
</evidence>
<feature type="region of interest" description="Disordered" evidence="1">
    <location>
        <begin position="36"/>
        <end position="55"/>
    </location>
</feature>
<reference evidence="2" key="1">
    <citation type="submission" date="2024-02" db="EMBL/GenBank/DDBJ databases">
        <title>Complete genome sequence of Xanthomonas sp. 10-10.</title>
        <authorList>
            <person name="Biessy A."/>
            <person name="Ciotola M."/>
            <person name="Cadieux M."/>
            <person name="Soufiane B."/>
            <person name="Laforest M."/>
            <person name="Filion M."/>
        </authorList>
    </citation>
    <scope>NUCLEOTIDE SEQUENCE</scope>
    <source>
        <strain evidence="2">10-10</strain>
    </source>
</reference>
<accession>A0AAU7PBR4</accession>
<dbReference type="AlphaFoldDB" id="A0AAU7PBR4"/>